<dbReference type="Proteomes" id="UP000232891">
    <property type="component" value="Unassembled WGS sequence"/>
</dbReference>
<accession>A0ABX4QHX3</accession>
<organism evidence="1 2">
    <name type="scientific">Pseudomonas tolaasii NCPPB 2192</name>
    <dbReference type="NCBI Taxonomy" id="564423"/>
    <lineage>
        <taxon>Bacteria</taxon>
        <taxon>Pseudomonadati</taxon>
        <taxon>Pseudomonadota</taxon>
        <taxon>Gammaproteobacteria</taxon>
        <taxon>Pseudomonadales</taxon>
        <taxon>Pseudomonadaceae</taxon>
        <taxon>Pseudomonas</taxon>
    </lineage>
</organism>
<sequence>MCLSLGVLIAGCSPAPQDFSEISISRFQSEEPERCRPSDVGLNEQQVVAFFRRAEQIDARTLHNEYDWAPCYLEGKLKFQGQACSWQVRAGATGQIECSTTEQYFGCNDCGDLFKGIKQ</sequence>
<dbReference type="EMBL" id="PHHD01000001">
    <property type="protein sequence ID" value="PKA76385.1"/>
    <property type="molecule type" value="Genomic_DNA"/>
</dbReference>
<gene>
    <name evidence="1" type="ORF">ATI14_3354</name>
</gene>
<reference evidence="1 2" key="1">
    <citation type="submission" date="2017-11" db="EMBL/GenBank/DDBJ databases">
        <title>Genome sequencing of a diverse group of Pseudomonas species.</title>
        <authorList>
            <person name="Loper J."/>
        </authorList>
    </citation>
    <scope>NUCLEOTIDE SEQUENCE [LARGE SCALE GENOMIC DNA]</scope>
    <source>
        <strain evidence="1 2">NCPPB 2192</strain>
    </source>
</reference>
<evidence type="ECO:0008006" key="3">
    <source>
        <dbReference type="Google" id="ProtNLM"/>
    </source>
</evidence>
<name>A0ABX4QHX3_PSETO</name>
<evidence type="ECO:0000313" key="2">
    <source>
        <dbReference type="Proteomes" id="UP000232891"/>
    </source>
</evidence>
<proteinExistence type="predicted"/>
<keyword evidence="2" id="KW-1185">Reference proteome</keyword>
<protein>
    <recommendedName>
        <fullName evidence="3">Lipoprotein</fullName>
    </recommendedName>
</protein>
<evidence type="ECO:0000313" key="1">
    <source>
        <dbReference type="EMBL" id="PKA76385.1"/>
    </source>
</evidence>
<comment type="caution">
    <text evidence="1">The sequence shown here is derived from an EMBL/GenBank/DDBJ whole genome shotgun (WGS) entry which is preliminary data.</text>
</comment>